<gene>
    <name evidence="2" type="ORF">OESDEN_04730</name>
</gene>
<keyword evidence="3" id="KW-1185">Reference proteome</keyword>
<proteinExistence type="predicted"/>
<dbReference type="Proteomes" id="UP000053660">
    <property type="component" value="Unassembled WGS sequence"/>
</dbReference>
<sequence length="61" mass="6957">MATFSCASVYARTRLQKSVATVLYWEIVHMSSGIVLIIFNKSIRSKFASMFALPFKRSQTH</sequence>
<organism evidence="2 3">
    <name type="scientific">Oesophagostomum dentatum</name>
    <name type="common">Nodular worm</name>
    <dbReference type="NCBI Taxonomy" id="61180"/>
    <lineage>
        <taxon>Eukaryota</taxon>
        <taxon>Metazoa</taxon>
        <taxon>Ecdysozoa</taxon>
        <taxon>Nematoda</taxon>
        <taxon>Chromadorea</taxon>
        <taxon>Rhabditida</taxon>
        <taxon>Rhabditina</taxon>
        <taxon>Rhabditomorpha</taxon>
        <taxon>Strongyloidea</taxon>
        <taxon>Strongylidae</taxon>
        <taxon>Oesophagostomum</taxon>
    </lineage>
</organism>
<protein>
    <recommendedName>
        <fullName evidence="4">7TM GPCR serpentine receptor class x (Srx) domain-containing protein</fullName>
    </recommendedName>
</protein>
<dbReference type="AlphaFoldDB" id="A0A0B1TCP5"/>
<keyword evidence="1" id="KW-0812">Transmembrane</keyword>
<keyword evidence="1" id="KW-0472">Membrane</keyword>
<accession>A0A0B1TCP5</accession>
<feature type="transmembrane region" description="Helical" evidence="1">
    <location>
        <begin position="22"/>
        <end position="40"/>
    </location>
</feature>
<evidence type="ECO:0000313" key="2">
    <source>
        <dbReference type="EMBL" id="KHJ95328.1"/>
    </source>
</evidence>
<evidence type="ECO:0000313" key="3">
    <source>
        <dbReference type="Proteomes" id="UP000053660"/>
    </source>
</evidence>
<evidence type="ECO:0000256" key="1">
    <source>
        <dbReference type="SAM" id="Phobius"/>
    </source>
</evidence>
<keyword evidence="1" id="KW-1133">Transmembrane helix</keyword>
<reference evidence="2 3" key="1">
    <citation type="submission" date="2014-03" db="EMBL/GenBank/DDBJ databases">
        <title>Draft genome of the hookworm Oesophagostomum dentatum.</title>
        <authorList>
            <person name="Mitreva M."/>
        </authorList>
    </citation>
    <scope>NUCLEOTIDE SEQUENCE [LARGE SCALE GENOMIC DNA]</scope>
    <source>
        <strain evidence="2 3">OD-Hann</strain>
    </source>
</reference>
<evidence type="ECO:0008006" key="4">
    <source>
        <dbReference type="Google" id="ProtNLM"/>
    </source>
</evidence>
<dbReference type="EMBL" id="KN550003">
    <property type="protein sequence ID" value="KHJ95328.1"/>
    <property type="molecule type" value="Genomic_DNA"/>
</dbReference>
<name>A0A0B1TCP5_OESDE</name>